<dbReference type="Gene3D" id="3.40.50.2300">
    <property type="match status" value="1"/>
</dbReference>
<reference evidence="4" key="1">
    <citation type="submission" date="2021-02" db="EMBL/GenBank/DDBJ databases">
        <authorList>
            <person name="Cremers G."/>
            <person name="Picone N."/>
        </authorList>
    </citation>
    <scope>NUCLEOTIDE SEQUENCE</scope>
    <source>
        <strain evidence="4">PQ17</strain>
    </source>
</reference>
<name>A0A8J2BPP6_9BACT</name>
<proteinExistence type="predicted"/>
<protein>
    <recommendedName>
        <fullName evidence="3">Response regulatory domain-containing protein</fullName>
    </recommendedName>
</protein>
<evidence type="ECO:0000313" key="5">
    <source>
        <dbReference type="Proteomes" id="UP000663859"/>
    </source>
</evidence>
<dbReference type="InterPro" id="IPR039420">
    <property type="entry name" value="WalR-like"/>
</dbReference>
<dbReference type="PANTHER" id="PTHR48111">
    <property type="entry name" value="REGULATOR OF RPOS"/>
    <property type="match status" value="1"/>
</dbReference>
<evidence type="ECO:0000259" key="3">
    <source>
        <dbReference type="PROSITE" id="PS50110"/>
    </source>
</evidence>
<accession>A0A8J2BPP6</accession>
<gene>
    <name evidence="4" type="ORF">MPNT_310014</name>
</gene>
<dbReference type="PANTHER" id="PTHR48111:SF50">
    <property type="entry name" value="KDP OPERON TRANSCRIPTIONAL REGULATORY PROTEIN KDPE"/>
    <property type="match status" value="1"/>
</dbReference>
<dbReference type="SUPFAM" id="SSF52172">
    <property type="entry name" value="CheY-like"/>
    <property type="match status" value="1"/>
</dbReference>
<dbReference type="GO" id="GO:0032993">
    <property type="term" value="C:protein-DNA complex"/>
    <property type="evidence" value="ECO:0007669"/>
    <property type="project" value="TreeGrafter"/>
</dbReference>
<dbReference type="InterPro" id="IPR011006">
    <property type="entry name" value="CheY-like_superfamily"/>
</dbReference>
<dbReference type="GO" id="GO:0005829">
    <property type="term" value="C:cytosol"/>
    <property type="evidence" value="ECO:0007669"/>
    <property type="project" value="TreeGrafter"/>
</dbReference>
<comment type="caution">
    <text evidence="4">The sequence shown here is derived from an EMBL/GenBank/DDBJ whole genome shotgun (WGS) entry which is preliminary data.</text>
</comment>
<keyword evidence="5" id="KW-1185">Reference proteome</keyword>
<dbReference type="GO" id="GO:0000156">
    <property type="term" value="F:phosphorelay response regulator activity"/>
    <property type="evidence" value="ECO:0007669"/>
    <property type="project" value="TreeGrafter"/>
</dbReference>
<keyword evidence="1" id="KW-0238">DNA-binding</keyword>
<evidence type="ECO:0000313" key="4">
    <source>
        <dbReference type="EMBL" id="CAF0699929.1"/>
    </source>
</evidence>
<dbReference type="GO" id="GO:0000976">
    <property type="term" value="F:transcription cis-regulatory region binding"/>
    <property type="evidence" value="ECO:0007669"/>
    <property type="project" value="TreeGrafter"/>
</dbReference>
<dbReference type="EMBL" id="CAJNOB010000025">
    <property type="protein sequence ID" value="CAF0699929.1"/>
    <property type="molecule type" value="Genomic_DNA"/>
</dbReference>
<dbReference type="PROSITE" id="PS50110">
    <property type="entry name" value="RESPONSE_REGULATORY"/>
    <property type="match status" value="1"/>
</dbReference>
<dbReference type="AlphaFoldDB" id="A0A8J2BPP6"/>
<sequence length="108" mass="12448">MDPVRPIPSSPASRWILFVEDERGVRWLLRLILEKEAYHCEEATNAQEGLLQTAQFRPDLVLLDLGLPDLDGMQLVKPIREWSRLPMMIVTVAGPRRRNDSTIGPWCR</sequence>
<dbReference type="Pfam" id="PF00072">
    <property type="entry name" value="Response_reg"/>
    <property type="match status" value="1"/>
</dbReference>
<evidence type="ECO:0000256" key="1">
    <source>
        <dbReference type="ARBA" id="ARBA00023125"/>
    </source>
</evidence>
<keyword evidence="2" id="KW-0597">Phosphoprotein</keyword>
<organism evidence="4 5">
    <name type="scientific">Candidatus Methylacidithermus pantelleriae</name>
    <dbReference type="NCBI Taxonomy" id="2744239"/>
    <lineage>
        <taxon>Bacteria</taxon>
        <taxon>Pseudomonadati</taxon>
        <taxon>Verrucomicrobiota</taxon>
        <taxon>Methylacidiphilae</taxon>
        <taxon>Methylacidiphilales</taxon>
        <taxon>Methylacidiphilaceae</taxon>
        <taxon>Candidatus Methylacidithermus</taxon>
    </lineage>
</organism>
<dbReference type="RefSeq" id="WP_214096370.1">
    <property type="nucleotide sequence ID" value="NZ_CAJNOB010000025.1"/>
</dbReference>
<dbReference type="InterPro" id="IPR001789">
    <property type="entry name" value="Sig_transdc_resp-reg_receiver"/>
</dbReference>
<feature type="domain" description="Response regulatory" evidence="3">
    <location>
        <begin position="15"/>
        <end position="108"/>
    </location>
</feature>
<dbReference type="Proteomes" id="UP000663859">
    <property type="component" value="Unassembled WGS sequence"/>
</dbReference>
<evidence type="ECO:0000256" key="2">
    <source>
        <dbReference type="PROSITE-ProRule" id="PRU00169"/>
    </source>
</evidence>
<feature type="modified residue" description="4-aspartylphosphate" evidence="2">
    <location>
        <position position="64"/>
    </location>
</feature>
<dbReference type="GO" id="GO:0006355">
    <property type="term" value="P:regulation of DNA-templated transcription"/>
    <property type="evidence" value="ECO:0007669"/>
    <property type="project" value="TreeGrafter"/>
</dbReference>
<dbReference type="SMART" id="SM00448">
    <property type="entry name" value="REC"/>
    <property type="match status" value="1"/>
</dbReference>